<keyword evidence="8" id="KW-1185">Reference proteome</keyword>
<protein>
    <submittedName>
        <fullName evidence="7">Holliday junction resolvasome RuvABC endonuclease subunit</fullName>
    </submittedName>
</protein>
<keyword evidence="6" id="KW-0234">DNA repair</keyword>
<accession>A0A326U6A7</accession>
<dbReference type="SUPFAM" id="SSF53098">
    <property type="entry name" value="Ribonuclease H-like"/>
    <property type="match status" value="1"/>
</dbReference>
<dbReference type="GO" id="GO:0006281">
    <property type="term" value="P:DNA repair"/>
    <property type="evidence" value="ECO:0007669"/>
    <property type="project" value="UniProtKB-KW"/>
</dbReference>
<dbReference type="AlphaFoldDB" id="A0A326U6A7"/>
<dbReference type="InterPro" id="IPR002176">
    <property type="entry name" value="X-over_junc_endoDNase_RuvC"/>
</dbReference>
<keyword evidence="3" id="KW-0460">Magnesium</keyword>
<dbReference type="RefSeq" id="WP_170143008.1">
    <property type="nucleotide sequence ID" value="NZ_BIFX01000001.1"/>
</dbReference>
<dbReference type="GO" id="GO:0003677">
    <property type="term" value="F:DNA binding"/>
    <property type="evidence" value="ECO:0007669"/>
    <property type="project" value="UniProtKB-KW"/>
</dbReference>
<evidence type="ECO:0000256" key="1">
    <source>
        <dbReference type="ARBA" id="ARBA00009518"/>
    </source>
</evidence>
<dbReference type="InterPro" id="IPR012337">
    <property type="entry name" value="RNaseH-like_sf"/>
</dbReference>
<evidence type="ECO:0000256" key="2">
    <source>
        <dbReference type="ARBA" id="ARBA00022763"/>
    </source>
</evidence>
<organism evidence="7 8">
    <name type="scientific">Thermosporothrix hazakensis</name>
    <dbReference type="NCBI Taxonomy" id="644383"/>
    <lineage>
        <taxon>Bacteria</taxon>
        <taxon>Bacillati</taxon>
        <taxon>Chloroflexota</taxon>
        <taxon>Ktedonobacteria</taxon>
        <taxon>Ktedonobacterales</taxon>
        <taxon>Thermosporotrichaceae</taxon>
        <taxon>Thermosporothrix</taxon>
    </lineage>
</organism>
<keyword evidence="7" id="KW-0378">Hydrolase</keyword>
<evidence type="ECO:0000256" key="5">
    <source>
        <dbReference type="ARBA" id="ARBA00023172"/>
    </source>
</evidence>
<dbReference type="InterPro" id="IPR036397">
    <property type="entry name" value="RNaseH_sf"/>
</dbReference>
<dbReference type="Pfam" id="PF02075">
    <property type="entry name" value="RuvC"/>
    <property type="match status" value="1"/>
</dbReference>
<keyword evidence="4" id="KW-0238">DNA-binding</keyword>
<comment type="caution">
    <text evidence="7">The sequence shown here is derived from an EMBL/GenBank/DDBJ whole genome shotgun (WGS) entry which is preliminary data.</text>
</comment>
<comment type="similarity">
    <text evidence="1">Belongs to the RuvC family.</text>
</comment>
<evidence type="ECO:0000313" key="7">
    <source>
        <dbReference type="EMBL" id="PZW19668.1"/>
    </source>
</evidence>
<keyword evidence="5" id="KW-0233">DNA recombination</keyword>
<evidence type="ECO:0000256" key="4">
    <source>
        <dbReference type="ARBA" id="ARBA00023125"/>
    </source>
</evidence>
<reference evidence="7 8" key="1">
    <citation type="submission" date="2018-06" db="EMBL/GenBank/DDBJ databases">
        <title>Genomic Encyclopedia of Archaeal and Bacterial Type Strains, Phase II (KMG-II): from individual species to whole genera.</title>
        <authorList>
            <person name="Goeker M."/>
        </authorList>
    </citation>
    <scope>NUCLEOTIDE SEQUENCE [LARGE SCALE GENOMIC DNA]</scope>
    <source>
        <strain evidence="7 8">ATCC BAA-1881</strain>
    </source>
</reference>
<dbReference type="Gene3D" id="3.30.420.10">
    <property type="entry name" value="Ribonuclease H-like superfamily/Ribonuclease H"/>
    <property type="match status" value="1"/>
</dbReference>
<dbReference type="GO" id="GO:0004520">
    <property type="term" value="F:DNA endonuclease activity"/>
    <property type="evidence" value="ECO:0007669"/>
    <property type="project" value="InterPro"/>
</dbReference>
<name>A0A326U6A7_THEHA</name>
<dbReference type="Proteomes" id="UP000248806">
    <property type="component" value="Unassembled WGS sequence"/>
</dbReference>
<proteinExistence type="inferred from homology"/>
<keyword evidence="2" id="KW-0227">DNA damage</keyword>
<evidence type="ECO:0000256" key="6">
    <source>
        <dbReference type="ARBA" id="ARBA00023204"/>
    </source>
</evidence>
<dbReference type="EMBL" id="QKUF01000044">
    <property type="protein sequence ID" value="PZW19668.1"/>
    <property type="molecule type" value="Genomic_DNA"/>
</dbReference>
<dbReference type="GO" id="GO:0006310">
    <property type="term" value="P:DNA recombination"/>
    <property type="evidence" value="ECO:0007669"/>
    <property type="project" value="UniProtKB-KW"/>
</dbReference>
<gene>
    <name evidence="7" type="ORF">EI42_05977</name>
</gene>
<keyword evidence="7" id="KW-0255">Endonuclease</keyword>
<keyword evidence="7" id="KW-0540">Nuclease</keyword>
<evidence type="ECO:0000313" key="8">
    <source>
        <dbReference type="Proteomes" id="UP000248806"/>
    </source>
</evidence>
<evidence type="ECO:0000256" key="3">
    <source>
        <dbReference type="ARBA" id="ARBA00022842"/>
    </source>
</evidence>
<sequence length="148" mass="16111">MILALDQAYTATGWAIIDDSPPITPITWGVIKPPAKGPRAAKRRYIIDQIADLSVQPDLIVIEELWERPGISLSTALIDYAYSNRIEIKALNVLSWKKAVLGNAKATKADSLAFVSTIDQKINDHNIADAICIGICASTSPKLLKQAE</sequence>